<sequence>NNRDAYLDYLRHLNESVETICDIVEEAKVVRPLDRSIVSACRYTKHSQELLEYAINTCPQGSQQRAKQIAHTPLIRKKQATIAKPSDRQDSNKQVHVVAVKPQKTNVPVPPNTGVTSYPKASGSQLKSNPKTNRISPAKGANKLPIEDLPRTNESHLRTTNCVDSSSRLKHTVINSNSDSICQTCNKCLTSFDHDICVTVYVKSVVIPHSTHHNCEVEWKIKQVWKPNMLSGK</sequence>
<reference evidence="2" key="1">
    <citation type="journal article" date="2019" name="Sci. Rep.">
        <title>Draft genome of Tanacetum cinerariifolium, the natural source of mosquito coil.</title>
        <authorList>
            <person name="Yamashiro T."/>
            <person name="Shiraishi A."/>
            <person name="Satake H."/>
            <person name="Nakayama K."/>
        </authorList>
    </citation>
    <scope>NUCLEOTIDE SEQUENCE</scope>
</reference>
<dbReference type="AlphaFoldDB" id="A0A699JCV1"/>
<feature type="non-terminal residue" evidence="2">
    <location>
        <position position="1"/>
    </location>
</feature>
<proteinExistence type="predicted"/>
<feature type="region of interest" description="Disordered" evidence="1">
    <location>
        <begin position="104"/>
        <end position="146"/>
    </location>
</feature>
<accession>A0A699JCV1</accession>
<dbReference type="EMBL" id="BKCJ010397492">
    <property type="protein sequence ID" value="GFA28054.1"/>
    <property type="molecule type" value="Genomic_DNA"/>
</dbReference>
<organism evidence="2">
    <name type="scientific">Tanacetum cinerariifolium</name>
    <name type="common">Dalmatian daisy</name>
    <name type="synonym">Chrysanthemum cinerariifolium</name>
    <dbReference type="NCBI Taxonomy" id="118510"/>
    <lineage>
        <taxon>Eukaryota</taxon>
        <taxon>Viridiplantae</taxon>
        <taxon>Streptophyta</taxon>
        <taxon>Embryophyta</taxon>
        <taxon>Tracheophyta</taxon>
        <taxon>Spermatophyta</taxon>
        <taxon>Magnoliopsida</taxon>
        <taxon>eudicotyledons</taxon>
        <taxon>Gunneridae</taxon>
        <taxon>Pentapetalae</taxon>
        <taxon>asterids</taxon>
        <taxon>campanulids</taxon>
        <taxon>Asterales</taxon>
        <taxon>Asteraceae</taxon>
        <taxon>Asteroideae</taxon>
        <taxon>Anthemideae</taxon>
        <taxon>Anthemidinae</taxon>
        <taxon>Tanacetum</taxon>
    </lineage>
</organism>
<name>A0A699JCV1_TANCI</name>
<gene>
    <name evidence="2" type="ORF">Tci_600026</name>
</gene>
<feature type="compositionally biased region" description="Polar residues" evidence="1">
    <location>
        <begin position="122"/>
        <end position="135"/>
    </location>
</feature>
<protein>
    <submittedName>
        <fullName evidence="2">Uncharacterized protein</fullName>
    </submittedName>
</protein>
<comment type="caution">
    <text evidence="2">The sequence shown here is derived from an EMBL/GenBank/DDBJ whole genome shotgun (WGS) entry which is preliminary data.</text>
</comment>
<evidence type="ECO:0000313" key="2">
    <source>
        <dbReference type="EMBL" id="GFA28054.1"/>
    </source>
</evidence>
<evidence type="ECO:0000256" key="1">
    <source>
        <dbReference type="SAM" id="MobiDB-lite"/>
    </source>
</evidence>